<feature type="region of interest" description="Disordered" evidence="1">
    <location>
        <begin position="219"/>
        <end position="318"/>
    </location>
</feature>
<dbReference type="EMBL" id="JAWDJX010000115">
    <property type="protein sequence ID" value="KAK3046095.1"/>
    <property type="molecule type" value="Genomic_DNA"/>
</dbReference>
<dbReference type="AlphaFoldDB" id="A0AAJ0D9Y1"/>
<proteinExistence type="predicted"/>
<reference evidence="2" key="1">
    <citation type="submission" date="2023-04" db="EMBL/GenBank/DDBJ databases">
        <title>Black Yeasts Isolated from many extreme environments.</title>
        <authorList>
            <person name="Coleine C."/>
            <person name="Stajich J.E."/>
            <person name="Selbmann L."/>
        </authorList>
    </citation>
    <scope>NUCLEOTIDE SEQUENCE</scope>
    <source>
        <strain evidence="2">CCFEE 5312</strain>
    </source>
</reference>
<dbReference type="InterPro" id="IPR011990">
    <property type="entry name" value="TPR-like_helical_dom_sf"/>
</dbReference>
<feature type="region of interest" description="Disordered" evidence="1">
    <location>
        <begin position="63"/>
        <end position="85"/>
    </location>
</feature>
<sequence>MGQPQKESSRNRATQEFLQRLLPQTPGQPQGKRWGDMQREAGMDDADTYTRVIQLFLTTQPLTETGDGAHTGEEATAAPAPAEENISRTSDRLWKLVTYWSNRAKESSKKAKQQDYPLTITALGTLRYVDAKKLACGLPKYHRDECLSTRFTIPLMLHEIIQHHRIEGFTLQCIYETLGYPVTTTAVRKDWSRVTGVLPPPVKEFVNFSGTEYRLDLGRTKKRRKVQSGTLASGIAPVRPPAAAHPPVAAADTSRADDGRRCAESRPRVAIPTHASKGAAFQAAPAPSGHPRNGYLDTVLNPEDRRSPDTTQAMESHPVLSIFSGPGRITFSRAQLASGASQQPRWDKDGHRILAQKEESGISAEIIPYLETSGGLLSTIDAMVASGALTETDAHLYSTEPDRSVVVTSKRWLDSLAFICHICPREQALDTNFQAATRALLPQIGVWLRYFERTEESAQLSWSLKLSFIDVCIAIALRRVSESSLAVTVARKIGGKDLLFYQIAALAAAESTLLRLEAHANVEKSEKVLASVLAIPFDYHTSNTRDCCWMGRVVLSQVENCMQLKNWLAAEKHIGNIQTVHIYESCPPMGLELVAQKNTVLGRLYQYRGYVKEAKAQFQLCLDLARADSRPNTHNLIRHMADLHCESGEGAEAEALLRGPLAELAEDTRPYMRLALPMADAEMLLGRDDAAEERLQPIDQFYCERYREFAEFSAKFSANDQVDHVRALFLRTDLAVRAGDLRDAIAILGRALQAVEKYESFTATNYYCRQLLLYRAELGGQVGDRTLRLAEADFSRAEDDIRRAELCDTNAQHLIPSRGTFKQQAVPRIPAISRVAANGVRTV</sequence>
<organism evidence="2 3">
    <name type="scientific">Extremus antarcticus</name>
    <dbReference type="NCBI Taxonomy" id="702011"/>
    <lineage>
        <taxon>Eukaryota</taxon>
        <taxon>Fungi</taxon>
        <taxon>Dikarya</taxon>
        <taxon>Ascomycota</taxon>
        <taxon>Pezizomycotina</taxon>
        <taxon>Dothideomycetes</taxon>
        <taxon>Dothideomycetidae</taxon>
        <taxon>Mycosphaerellales</taxon>
        <taxon>Extremaceae</taxon>
        <taxon>Extremus</taxon>
    </lineage>
</organism>
<feature type="compositionally biased region" description="Basic and acidic residues" evidence="1">
    <location>
        <begin position="254"/>
        <end position="267"/>
    </location>
</feature>
<keyword evidence="3" id="KW-1185">Reference proteome</keyword>
<comment type="caution">
    <text evidence="2">The sequence shown here is derived from an EMBL/GenBank/DDBJ whole genome shotgun (WGS) entry which is preliminary data.</text>
</comment>
<dbReference type="Gene3D" id="1.25.40.10">
    <property type="entry name" value="Tetratricopeptide repeat domain"/>
    <property type="match status" value="1"/>
</dbReference>
<dbReference type="Proteomes" id="UP001271007">
    <property type="component" value="Unassembled WGS sequence"/>
</dbReference>
<protein>
    <submittedName>
        <fullName evidence="2">Uncharacterized protein</fullName>
    </submittedName>
</protein>
<evidence type="ECO:0000256" key="1">
    <source>
        <dbReference type="SAM" id="MobiDB-lite"/>
    </source>
</evidence>
<evidence type="ECO:0000313" key="3">
    <source>
        <dbReference type="Proteomes" id="UP001271007"/>
    </source>
</evidence>
<accession>A0AAJ0D9Y1</accession>
<gene>
    <name evidence="2" type="ORF">LTR09_012388</name>
</gene>
<name>A0AAJ0D9Y1_9PEZI</name>
<feature type="region of interest" description="Disordered" evidence="1">
    <location>
        <begin position="1"/>
        <end position="36"/>
    </location>
</feature>
<evidence type="ECO:0000313" key="2">
    <source>
        <dbReference type="EMBL" id="KAK3046095.1"/>
    </source>
</evidence>
<feature type="compositionally biased region" description="Low complexity" evidence="1">
    <location>
        <begin position="63"/>
        <end position="84"/>
    </location>
</feature>